<comment type="caution">
    <text evidence="1">The sequence shown here is derived from an EMBL/GenBank/DDBJ whole genome shotgun (WGS) entry which is preliminary data.</text>
</comment>
<dbReference type="EMBL" id="PXYT01000031">
    <property type="protein sequence ID" value="PSR26904.1"/>
    <property type="molecule type" value="Genomic_DNA"/>
</dbReference>
<gene>
    <name evidence="1" type="ORF">C7B43_12780</name>
</gene>
<organism evidence="1 2">
    <name type="scientific">Sulfobacillus benefaciens</name>
    <dbReference type="NCBI Taxonomy" id="453960"/>
    <lineage>
        <taxon>Bacteria</taxon>
        <taxon>Bacillati</taxon>
        <taxon>Bacillota</taxon>
        <taxon>Clostridia</taxon>
        <taxon>Eubacteriales</taxon>
        <taxon>Clostridiales Family XVII. Incertae Sedis</taxon>
        <taxon>Sulfobacillus</taxon>
    </lineage>
</organism>
<evidence type="ECO:0000313" key="1">
    <source>
        <dbReference type="EMBL" id="PSR26904.1"/>
    </source>
</evidence>
<reference evidence="1 2" key="1">
    <citation type="journal article" date="2014" name="BMC Genomics">
        <title>Comparison of environmental and isolate Sulfobacillus genomes reveals diverse carbon, sulfur, nitrogen, and hydrogen metabolisms.</title>
        <authorList>
            <person name="Justice N.B."/>
            <person name="Norman A."/>
            <person name="Brown C.T."/>
            <person name="Singh A."/>
            <person name="Thomas B.C."/>
            <person name="Banfield J.F."/>
        </authorList>
    </citation>
    <scope>NUCLEOTIDE SEQUENCE [LARGE SCALE GENOMIC DNA]</scope>
    <source>
        <strain evidence="1">AMDSBA1</strain>
    </source>
</reference>
<protein>
    <submittedName>
        <fullName evidence="1">Uncharacterized protein</fullName>
    </submittedName>
</protein>
<dbReference type="AlphaFoldDB" id="A0A2T2WXE5"/>
<accession>A0A2T2WXE5</accession>
<dbReference type="Proteomes" id="UP000242699">
    <property type="component" value="Unassembled WGS sequence"/>
</dbReference>
<name>A0A2T2WXE5_9FIRM</name>
<sequence>MGIVLGRVGLMGSPLWAESETSQAIRAQFSAGGRPLHMMLWISSSGIIEGHCGGHVLKRRIRGSYRAGEDLRVRVGGSVFGDTLYLDLRNSTRIVGTIGGRFMGCGLKAEVYDHCITAWIQDRGIHRERFEMELADMEPGVALMMGVIACYHSYFVYPDPAWS</sequence>
<evidence type="ECO:0000313" key="2">
    <source>
        <dbReference type="Proteomes" id="UP000242699"/>
    </source>
</evidence>
<proteinExistence type="predicted"/>